<dbReference type="PROSITE" id="PS51186">
    <property type="entry name" value="GNAT"/>
    <property type="match status" value="1"/>
</dbReference>
<dbReference type="EMBL" id="JAESWC010000009">
    <property type="protein sequence ID" value="MBL4937021.1"/>
    <property type="molecule type" value="Genomic_DNA"/>
</dbReference>
<dbReference type="Gene3D" id="3.40.630.30">
    <property type="match status" value="1"/>
</dbReference>
<accession>A0ABS1TCD1</accession>
<evidence type="ECO:0000313" key="3">
    <source>
        <dbReference type="Proteomes" id="UP000632377"/>
    </source>
</evidence>
<proteinExistence type="predicted"/>
<dbReference type="RefSeq" id="WP_202749776.1">
    <property type="nucleotide sequence ID" value="NZ_JAESWC010000009.1"/>
</dbReference>
<dbReference type="CDD" id="cd04301">
    <property type="entry name" value="NAT_SF"/>
    <property type="match status" value="1"/>
</dbReference>
<dbReference type="InterPro" id="IPR000182">
    <property type="entry name" value="GNAT_dom"/>
</dbReference>
<dbReference type="SUPFAM" id="SSF55729">
    <property type="entry name" value="Acyl-CoA N-acyltransferases (Nat)"/>
    <property type="match status" value="1"/>
</dbReference>
<dbReference type="InterPro" id="IPR016181">
    <property type="entry name" value="Acyl_CoA_acyltransferase"/>
</dbReference>
<evidence type="ECO:0000313" key="2">
    <source>
        <dbReference type="EMBL" id="MBL4937021.1"/>
    </source>
</evidence>
<name>A0ABS1TCD1_9CLOT</name>
<reference evidence="2 3" key="1">
    <citation type="submission" date="2021-01" db="EMBL/GenBank/DDBJ databases">
        <title>Genome public.</title>
        <authorList>
            <person name="Liu C."/>
            <person name="Sun Q."/>
        </authorList>
    </citation>
    <scope>NUCLEOTIDE SEQUENCE [LARGE SCALE GENOMIC DNA]</scope>
    <source>
        <strain evidence="2 3">YIM B02515</strain>
    </source>
</reference>
<dbReference type="Pfam" id="PF00583">
    <property type="entry name" value="Acetyltransf_1"/>
    <property type="match status" value="1"/>
</dbReference>
<organism evidence="2 3">
    <name type="scientific">Clostridium rhizosphaerae</name>
    <dbReference type="NCBI Taxonomy" id="2803861"/>
    <lineage>
        <taxon>Bacteria</taxon>
        <taxon>Bacillati</taxon>
        <taxon>Bacillota</taxon>
        <taxon>Clostridia</taxon>
        <taxon>Eubacteriales</taxon>
        <taxon>Clostridiaceae</taxon>
        <taxon>Clostridium</taxon>
    </lineage>
</organism>
<evidence type="ECO:0000259" key="1">
    <source>
        <dbReference type="PROSITE" id="PS51186"/>
    </source>
</evidence>
<gene>
    <name evidence="2" type="ORF">JK636_14800</name>
</gene>
<keyword evidence="3" id="KW-1185">Reference proteome</keyword>
<feature type="domain" description="N-acetyltransferase" evidence="1">
    <location>
        <begin position="158"/>
        <end position="297"/>
    </location>
</feature>
<protein>
    <submittedName>
        <fullName evidence="2">GNAT family N-acetyltransferase</fullName>
    </submittedName>
</protein>
<comment type="caution">
    <text evidence="2">The sequence shown here is derived from an EMBL/GenBank/DDBJ whole genome shotgun (WGS) entry which is preliminary data.</text>
</comment>
<dbReference type="Proteomes" id="UP000632377">
    <property type="component" value="Unassembled WGS sequence"/>
</dbReference>
<sequence>MGITCRRYEDIGDYEKICKFLEGTYSYYGTRFDNNITLFEFQCALSCGYGGAPKKIDEVLKDAFLWFDDEKLVGMLQEDTFCVASDYRSIFDSIIGTRETLCSDSDSDIEWSIYEGDSDFEGSLINRGYYKTDEYWVRRDIDLSTINTALPLPEGFSVQLIPNLSEHDRVYNAYKLCYGILFNKNILDNFYNTSTYRKELDLVVVDPDKKVAALCSSRYDRKNKIVSIEAVSCYHEYRKMGISKALMTYTLNAAKMLGAKKATVFTTMPERYPAPNKLYEAVGFKNVGKLYVWKKSK</sequence>